<feature type="transmembrane region" description="Helical" evidence="7">
    <location>
        <begin position="399"/>
        <end position="419"/>
    </location>
</feature>
<keyword evidence="4 7" id="KW-1133">Transmembrane helix</keyword>
<evidence type="ECO:0000313" key="8">
    <source>
        <dbReference type="EMBL" id="KAK7548807.1"/>
    </source>
</evidence>
<sequence>MGRDSLSTEHVSPQAEKITEGKPTGSLAPSLVALEAEPVPPKGGFFHDVESTGSSGCTDSNPFLDPDVADYWRTIYEKAQYECRQEFDPDVTWTPEEEKKLIRKLDMRVCFWAVIEICNDLPDSSTDTEQCMMFFGLQVDRGNLKQAVSDNMLDDLNLNTNDYNLGNTLFLVAFLCAELPSQLISKKLGPDRWIPMQITLWSIVAICQCRITGKGTFLATRVLLGLIEGGFIPDIVLWLSYFYTSKELPIRLSYFWTTLSLTTIITSLLAFALLRMRGVAGWAGWQWLFLIEGIITLLVGLASFFMMPASATQTKTWFRPNGWFTDRELKIAVNRVLRDDPSKGDMHNRQAITPRRLWHAAKDYDMWPLYAIGLLAYVPQTPVDQYITLILKQIGYSTFTTNLLTIPASAFHIMTLLLISRISGWLDERSLVSMIQNLWTLPCLFALRFWPGTMVNGWGTYAIVTVLLSYPYCHAIVVAWTSRNSSNVGMRTVSAALYNMMVQCGNVIANNIYQNDDKPLYHRGNRNLIIINFLAIGIFLTTKVYYVQRNKRRERVWDAMTPEQRSDYIRNSPDVGNKRLDFRFAH</sequence>
<dbReference type="EMBL" id="JBBPDW010000010">
    <property type="protein sequence ID" value="KAK7548807.1"/>
    <property type="molecule type" value="Genomic_DNA"/>
</dbReference>
<comment type="subcellular location">
    <subcellularLocation>
        <location evidence="1">Membrane</location>
        <topology evidence="1">Multi-pass membrane protein</topology>
    </subcellularLocation>
</comment>
<dbReference type="InterPro" id="IPR036259">
    <property type="entry name" value="MFS_trans_sf"/>
</dbReference>
<evidence type="ECO:0000313" key="9">
    <source>
        <dbReference type="Proteomes" id="UP001365128"/>
    </source>
</evidence>
<dbReference type="Pfam" id="PF07690">
    <property type="entry name" value="MFS_1"/>
    <property type="match status" value="1"/>
</dbReference>
<feature type="region of interest" description="Disordered" evidence="6">
    <location>
        <begin position="1"/>
        <end position="26"/>
    </location>
</feature>
<dbReference type="PANTHER" id="PTHR43791">
    <property type="entry name" value="PERMEASE-RELATED"/>
    <property type="match status" value="1"/>
</dbReference>
<feature type="transmembrane region" description="Helical" evidence="7">
    <location>
        <begin position="462"/>
        <end position="481"/>
    </location>
</feature>
<evidence type="ECO:0000256" key="4">
    <source>
        <dbReference type="ARBA" id="ARBA00022989"/>
    </source>
</evidence>
<dbReference type="Proteomes" id="UP001365128">
    <property type="component" value="Unassembled WGS sequence"/>
</dbReference>
<feature type="transmembrane region" description="Helical" evidence="7">
    <location>
        <begin position="493"/>
        <end position="513"/>
    </location>
</feature>
<accession>A0ABR1MGN8</accession>
<evidence type="ECO:0000256" key="2">
    <source>
        <dbReference type="ARBA" id="ARBA00022448"/>
    </source>
</evidence>
<dbReference type="PANTHER" id="PTHR43791:SF29">
    <property type="entry name" value="MAJOR FACILITATOR SUPERFAMILY (MFS) PROFILE DOMAIN-CONTAINING PROTEIN"/>
    <property type="match status" value="1"/>
</dbReference>
<dbReference type="Gene3D" id="1.20.1250.20">
    <property type="entry name" value="MFS general substrate transporter like domains"/>
    <property type="match status" value="1"/>
</dbReference>
<feature type="transmembrane region" description="Helical" evidence="7">
    <location>
        <begin position="254"/>
        <end position="274"/>
    </location>
</feature>
<evidence type="ECO:0000256" key="6">
    <source>
        <dbReference type="SAM" id="MobiDB-lite"/>
    </source>
</evidence>
<protein>
    <submittedName>
        <fullName evidence="8">Major facilitator superfamily transporter-like protein</fullName>
    </submittedName>
</protein>
<dbReference type="InterPro" id="IPR011701">
    <property type="entry name" value="MFS"/>
</dbReference>
<proteinExistence type="predicted"/>
<evidence type="ECO:0000256" key="7">
    <source>
        <dbReference type="SAM" id="Phobius"/>
    </source>
</evidence>
<evidence type="ECO:0000256" key="3">
    <source>
        <dbReference type="ARBA" id="ARBA00022692"/>
    </source>
</evidence>
<keyword evidence="5 7" id="KW-0472">Membrane</keyword>
<evidence type="ECO:0000256" key="5">
    <source>
        <dbReference type="ARBA" id="ARBA00023136"/>
    </source>
</evidence>
<keyword evidence="3 7" id="KW-0812">Transmembrane</keyword>
<feature type="transmembrane region" description="Helical" evidence="7">
    <location>
        <begin position="223"/>
        <end position="242"/>
    </location>
</feature>
<name>A0ABR1MGN8_9PEZI</name>
<keyword evidence="9" id="KW-1185">Reference proteome</keyword>
<keyword evidence="2" id="KW-0813">Transport</keyword>
<feature type="transmembrane region" description="Helical" evidence="7">
    <location>
        <begin position="528"/>
        <end position="546"/>
    </location>
</feature>
<gene>
    <name evidence="8" type="ORF">IWX46DRAFT_41530</name>
</gene>
<organism evidence="8 9">
    <name type="scientific">Phyllosticta citricarpa</name>
    <dbReference type="NCBI Taxonomy" id="55181"/>
    <lineage>
        <taxon>Eukaryota</taxon>
        <taxon>Fungi</taxon>
        <taxon>Dikarya</taxon>
        <taxon>Ascomycota</taxon>
        <taxon>Pezizomycotina</taxon>
        <taxon>Dothideomycetes</taxon>
        <taxon>Dothideomycetes incertae sedis</taxon>
        <taxon>Botryosphaeriales</taxon>
        <taxon>Phyllostictaceae</taxon>
        <taxon>Phyllosticta</taxon>
    </lineage>
</organism>
<dbReference type="SUPFAM" id="SSF103473">
    <property type="entry name" value="MFS general substrate transporter"/>
    <property type="match status" value="1"/>
</dbReference>
<comment type="caution">
    <text evidence="8">The sequence shown here is derived from an EMBL/GenBank/DDBJ whole genome shotgun (WGS) entry which is preliminary data.</text>
</comment>
<feature type="transmembrane region" description="Helical" evidence="7">
    <location>
        <begin position="286"/>
        <end position="307"/>
    </location>
</feature>
<evidence type="ECO:0000256" key="1">
    <source>
        <dbReference type="ARBA" id="ARBA00004141"/>
    </source>
</evidence>
<reference evidence="8 9" key="1">
    <citation type="submission" date="2024-04" db="EMBL/GenBank/DDBJ databases">
        <title>Phyllosticta paracitricarpa is synonymous to the EU quarantine fungus P. citricarpa based on phylogenomic analyses.</title>
        <authorList>
            <consortium name="Lawrence Berkeley National Laboratory"/>
            <person name="Van Ingen-Buijs V.A."/>
            <person name="Van Westerhoven A.C."/>
            <person name="Haridas S."/>
            <person name="Skiadas P."/>
            <person name="Martin F."/>
            <person name="Groenewald J.Z."/>
            <person name="Crous P.W."/>
            <person name="Seidl M.F."/>
        </authorList>
    </citation>
    <scope>NUCLEOTIDE SEQUENCE [LARGE SCALE GENOMIC DNA]</scope>
    <source>
        <strain evidence="8 9">CBS 122670</strain>
    </source>
</reference>